<gene>
    <name evidence="8" type="ORF">PFISCL1PPCAC_18450</name>
</gene>
<dbReference type="InterPro" id="IPR005442">
    <property type="entry name" value="GST_omega"/>
</dbReference>
<dbReference type="InterPro" id="IPR004046">
    <property type="entry name" value="GST_C"/>
</dbReference>
<dbReference type="SFLD" id="SFLDG00358">
    <property type="entry name" value="Main_(cytGST)"/>
    <property type="match status" value="1"/>
</dbReference>
<dbReference type="GO" id="GO:0006749">
    <property type="term" value="P:glutathione metabolic process"/>
    <property type="evidence" value="ECO:0007669"/>
    <property type="project" value="UniProtKB-UniRule"/>
</dbReference>
<dbReference type="AlphaFoldDB" id="A0AAV5W6I7"/>
<keyword evidence="9" id="KW-1185">Reference proteome</keyword>
<evidence type="ECO:0000259" key="7">
    <source>
        <dbReference type="PROSITE" id="PS50405"/>
    </source>
</evidence>
<dbReference type="EMBL" id="BTSY01000005">
    <property type="protein sequence ID" value="GMT27153.1"/>
    <property type="molecule type" value="Genomic_DNA"/>
</dbReference>
<dbReference type="EC" id="1.8.5.1" evidence="5"/>
<evidence type="ECO:0000256" key="2">
    <source>
        <dbReference type="ARBA" id="ARBA00023002"/>
    </source>
</evidence>
<accession>A0AAV5W6I7</accession>
<evidence type="ECO:0000313" key="9">
    <source>
        <dbReference type="Proteomes" id="UP001432322"/>
    </source>
</evidence>
<feature type="domain" description="GST C-terminal" evidence="7">
    <location>
        <begin position="42"/>
        <end position="174"/>
    </location>
</feature>
<dbReference type="SUPFAM" id="SSF47616">
    <property type="entry name" value="GST C-terminal domain-like"/>
    <property type="match status" value="1"/>
</dbReference>
<comment type="caution">
    <text evidence="8">The sequence shown here is derived from an EMBL/GenBank/DDBJ whole genome shotgun (WGS) entry which is preliminary data.</text>
</comment>
<keyword evidence="2 5" id="KW-0560">Oxidoreductase</keyword>
<dbReference type="InterPro" id="IPR050983">
    <property type="entry name" value="GST_Omega/HSP26"/>
</dbReference>
<evidence type="ECO:0000256" key="3">
    <source>
        <dbReference type="ARBA" id="ARBA00048353"/>
    </source>
</evidence>
<dbReference type="EC" id="1.20.4.2" evidence="5"/>
<organism evidence="8 9">
    <name type="scientific">Pristionchus fissidentatus</name>
    <dbReference type="NCBI Taxonomy" id="1538716"/>
    <lineage>
        <taxon>Eukaryota</taxon>
        <taxon>Metazoa</taxon>
        <taxon>Ecdysozoa</taxon>
        <taxon>Nematoda</taxon>
        <taxon>Chromadorea</taxon>
        <taxon>Rhabditida</taxon>
        <taxon>Rhabditina</taxon>
        <taxon>Diplogasteromorpha</taxon>
        <taxon>Diplogasteroidea</taxon>
        <taxon>Neodiplogasteridae</taxon>
        <taxon>Pristionchus</taxon>
    </lineage>
</organism>
<comment type="catalytic activity">
    <reaction evidence="4 5">
        <text>L-dehydroascorbate + 2 glutathione = glutathione disulfide + L-ascorbate</text>
        <dbReference type="Rhea" id="RHEA:24424"/>
        <dbReference type="ChEBI" id="CHEBI:38290"/>
        <dbReference type="ChEBI" id="CHEBI:57925"/>
        <dbReference type="ChEBI" id="CHEBI:58297"/>
        <dbReference type="ChEBI" id="CHEBI:58539"/>
        <dbReference type="EC" id="1.8.5.1"/>
    </reaction>
</comment>
<name>A0AAV5W6I7_9BILA</name>
<dbReference type="SUPFAM" id="SSF52833">
    <property type="entry name" value="Thioredoxin-like"/>
    <property type="match status" value="1"/>
</dbReference>
<dbReference type="Pfam" id="PF13417">
    <property type="entry name" value="GST_N_3"/>
    <property type="match status" value="1"/>
</dbReference>
<dbReference type="Pfam" id="PF00043">
    <property type="entry name" value="GST_C"/>
    <property type="match status" value="1"/>
</dbReference>
<dbReference type="InterPro" id="IPR040079">
    <property type="entry name" value="Glutathione_S-Trfase"/>
</dbReference>
<dbReference type="PANTHER" id="PTHR43968:SF6">
    <property type="entry name" value="GLUTATHIONE S-TRANSFERASE OMEGA"/>
    <property type="match status" value="1"/>
</dbReference>
<dbReference type="InterPro" id="IPR036249">
    <property type="entry name" value="Thioredoxin-like_sf"/>
</dbReference>
<comment type="similarity">
    <text evidence="1 5">Belongs to the GST superfamily. Omega family.</text>
</comment>
<protein>
    <recommendedName>
        <fullName evidence="5">Glutathione S-transferase omega</fullName>
        <shortName evidence="5">GSTO</shortName>
        <ecNumber evidence="5">1.20.4.2</ecNumber>
        <ecNumber evidence="5">1.8.5.1</ecNumber>
        <ecNumber evidence="5">2.5.1.18</ecNumber>
    </recommendedName>
    <alternativeName>
        <fullName evidence="5">Glutathione-dependent dehydroascorbate reductase</fullName>
    </alternativeName>
    <alternativeName>
        <fullName evidence="5">Monomethylarsonic acid reductase</fullName>
    </alternativeName>
</protein>
<proteinExistence type="inferred from homology"/>
<dbReference type="GO" id="GO:0050610">
    <property type="term" value="F:methylarsonate reductase activity"/>
    <property type="evidence" value="ECO:0007669"/>
    <property type="project" value="UniProtKB-UniRule"/>
</dbReference>
<comment type="catalytic activity">
    <reaction evidence="5">
        <text>RX + glutathione = an S-substituted glutathione + a halide anion + H(+)</text>
        <dbReference type="Rhea" id="RHEA:16437"/>
        <dbReference type="ChEBI" id="CHEBI:15378"/>
        <dbReference type="ChEBI" id="CHEBI:16042"/>
        <dbReference type="ChEBI" id="CHEBI:17792"/>
        <dbReference type="ChEBI" id="CHEBI:57925"/>
        <dbReference type="ChEBI" id="CHEBI:90779"/>
        <dbReference type="EC" id="2.5.1.18"/>
    </reaction>
</comment>
<comment type="function">
    <text evidence="5">Exhibits glutathione-dependent thiol transferase activity. Has high dehydroascorbate reductase activity and may contribute to the recycling of ascorbic acid. Participates in the biotransformation of inorganic arsenic and reduces monomethylarsonic acid (MMA).</text>
</comment>
<dbReference type="Gene3D" id="3.40.30.10">
    <property type="entry name" value="Glutaredoxin"/>
    <property type="match status" value="1"/>
</dbReference>
<evidence type="ECO:0000256" key="1">
    <source>
        <dbReference type="ARBA" id="ARBA00011067"/>
    </source>
</evidence>
<sequence>LKKNPLGKVPTFEKDGEIVYDSAVVLEYLDGIYPDSAILPTDPYLRAQSRMLIERTAPLASSFFGLFIIHSEKIEGAEREAKIKAVEEAIDSIEKLITEPFFGGNSAGFVDYLILPFFERVAHISPLLSIPSPFPSSDRWPGLSSWFGRCCALPAAVAAMQPAAYHQGFIKTFVIGKSADCDFGI</sequence>
<dbReference type="InterPro" id="IPR004045">
    <property type="entry name" value="Glutathione_S-Trfase_N"/>
</dbReference>
<dbReference type="EC" id="2.5.1.18" evidence="5"/>
<evidence type="ECO:0000313" key="8">
    <source>
        <dbReference type="EMBL" id="GMT27153.1"/>
    </source>
</evidence>
<comment type="catalytic activity">
    <reaction evidence="3 5">
        <text>methylarsonate + 2 glutathione + H(+) = methylarsonous acid + glutathione disulfide + H2O</text>
        <dbReference type="Rhea" id="RHEA:15969"/>
        <dbReference type="ChEBI" id="CHEBI:15377"/>
        <dbReference type="ChEBI" id="CHEBI:15378"/>
        <dbReference type="ChEBI" id="CHEBI:17826"/>
        <dbReference type="ChEBI" id="CHEBI:33409"/>
        <dbReference type="ChEBI" id="CHEBI:57925"/>
        <dbReference type="ChEBI" id="CHEBI:58297"/>
        <dbReference type="EC" id="1.20.4.2"/>
    </reaction>
</comment>
<feature type="domain" description="GST N-terminal" evidence="6">
    <location>
        <begin position="1"/>
        <end position="37"/>
    </location>
</feature>
<evidence type="ECO:0000256" key="4">
    <source>
        <dbReference type="ARBA" id="ARBA00049544"/>
    </source>
</evidence>
<dbReference type="Gene3D" id="1.20.1050.10">
    <property type="match status" value="1"/>
</dbReference>
<evidence type="ECO:0000256" key="5">
    <source>
        <dbReference type="RuleBase" id="RU368071"/>
    </source>
</evidence>
<dbReference type="PROSITE" id="PS50405">
    <property type="entry name" value="GST_CTER"/>
    <property type="match status" value="1"/>
</dbReference>
<dbReference type="InterPro" id="IPR010987">
    <property type="entry name" value="Glutathione-S-Trfase_C-like"/>
</dbReference>
<dbReference type="GO" id="GO:0005737">
    <property type="term" value="C:cytoplasm"/>
    <property type="evidence" value="ECO:0007669"/>
    <property type="project" value="InterPro"/>
</dbReference>
<dbReference type="SFLD" id="SFLDS00019">
    <property type="entry name" value="Glutathione_Transferase_(cytos"/>
    <property type="match status" value="1"/>
</dbReference>
<dbReference type="GO" id="GO:0004364">
    <property type="term" value="F:glutathione transferase activity"/>
    <property type="evidence" value="ECO:0007669"/>
    <property type="project" value="UniProtKB-UniRule"/>
</dbReference>
<dbReference type="InterPro" id="IPR036282">
    <property type="entry name" value="Glutathione-S-Trfase_C_sf"/>
</dbReference>
<dbReference type="PRINTS" id="PR01625">
    <property type="entry name" value="GSTRNSFRASEO"/>
</dbReference>
<dbReference type="FunFam" id="1.20.1050.10:FF:000009">
    <property type="entry name" value="Glutathione S-transferase omega-1"/>
    <property type="match status" value="1"/>
</dbReference>
<evidence type="ECO:0000259" key="6">
    <source>
        <dbReference type="PROSITE" id="PS50404"/>
    </source>
</evidence>
<keyword evidence="5" id="KW-0808">Transferase</keyword>
<dbReference type="Proteomes" id="UP001432322">
    <property type="component" value="Unassembled WGS sequence"/>
</dbReference>
<reference evidence="8" key="1">
    <citation type="submission" date="2023-10" db="EMBL/GenBank/DDBJ databases">
        <title>Genome assembly of Pristionchus species.</title>
        <authorList>
            <person name="Yoshida K."/>
            <person name="Sommer R.J."/>
        </authorList>
    </citation>
    <scope>NUCLEOTIDE SEQUENCE</scope>
    <source>
        <strain evidence="8">RS5133</strain>
    </source>
</reference>
<dbReference type="GO" id="GO:0045174">
    <property type="term" value="F:glutathione dehydrogenase (ascorbate) activity"/>
    <property type="evidence" value="ECO:0007669"/>
    <property type="project" value="UniProtKB-UniRule"/>
</dbReference>
<dbReference type="PANTHER" id="PTHR43968">
    <property type="match status" value="1"/>
</dbReference>
<feature type="non-terminal residue" evidence="8">
    <location>
        <position position="1"/>
    </location>
</feature>
<dbReference type="PROSITE" id="PS50404">
    <property type="entry name" value="GST_NTER"/>
    <property type="match status" value="1"/>
</dbReference>